<evidence type="ECO:0000256" key="7">
    <source>
        <dbReference type="ARBA" id="ARBA00047899"/>
    </source>
</evidence>
<feature type="region of interest" description="Disordered" evidence="10">
    <location>
        <begin position="543"/>
        <end position="580"/>
    </location>
</feature>
<dbReference type="GO" id="GO:0005524">
    <property type="term" value="F:ATP binding"/>
    <property type="evidence" value="ECO:0007669"/>
    <property type="project" value="UniProtKB-UniRule"/>
</dbReference>
<feature type="compositionally biased region" description="Basic and acidic residues" evidence="10">
    <location>
        <begin position="554"/>
        <end position="568"/>
    </location>
</feature>
<feature type="compositionally biased region" description="Low complexity" evidence="10">
    <location>
        <begin position="544"/>
        <end position="553"/>
    </location>
</feature>
<dbReference type="PROSITE" id="PS00108">
    <property type="entry name" value="PROTEIN_KINASE_ST"/>
    <property type="match status" value="1"/>
</dbReference>
<dbReference type="Proteomes" id="UP000295325">
    <property type="component" value="Unassembled WGS sequence"/>
</dbReference>
<comment type="caution">
    <text evidence="14">The sequence shown here is derived from an EMBL/GenBank/DDBJ whole genome shotgun (WGS) entry which is preliminary data.</text>
</comment>
<dbReference type="CDD" id="cd06577">
    <property type="entry name" value="PASTA_pknB"/>
    <property type="match status" value="3"/>
</dbReference>
<dbReference type="PANTHER" id="PTHR43289">
    <property type="entry name" value="MITOGEN-ACTIVATED PROTEIN KINASE KINASE KINASE 20-RELATED"/>
    <property type="match status" value="1"/>
</dbReference>
<feature type="domain" description="Protein kinase" evidence="12">
    <location>
        <begin position="13"/>
        <end position="270"/>
    </location>
</feature>
<dbReference type="Gene3D" id="3.30.200.20">
    <property type="entry name" value="Phosphorylase Kinase, domain 1"/>
    <property type="match status" value="1"/>
</dbReference>
<keyword evidence="11" id="KW-1133">Transmembrane helix</keyword>
<feature type="transmembrane region" description="Helical" evidence="11">
    <location>
        <begin position="316"/>
        <end position="337"/>
    </location>
</feature>
<dbReference type="GO" id="GO:0004674">
    <property type="term" value="F:protein serine/threonine kinase activity"/>
    <property type="evidence" value="ECO:0007669"/>
    <property type="project" value="UniProtKB-KW"/>
</dbReference>
<dbReference type="SMART" id="SM00220">
    <property type="entry name" value="S_TKc"/>
    <property type="match status" value="1"/>
</dbReference>
<feature type="domain" description="PASTA" evidence="13">
    <location>
        <begin position="409"/>
        <end position="476"/>
    </location>
</feature>
<dbReference type="PANTHER" id="PTHR43289:SF34">
    <property type="entry name" value="SERINE_THREONINE-PROTEIN KINASE YBDM-RELATED"/>
    <property type="match status" value="1"/>
</dbReference>
<keyword evidence="2" id="KW-0723">Serine/threonine-protein kinase</keyword>
<evidence type="ECO:0000256" key="3">
    <source>
        <dbReference type="ARBA" id="ARBA00022679"/>
    </source>
</evidence>
<evidence type="ECO:0000259" key="13">
    <source>
        <dbReference type="PROSITE" id="PS51178"/>
    </source>
</evidence>
<organism evidence="14 15">
    <name type="scientific">Fonticella tunisiensis</name>
    <dbReference type="NCBI Taxonomy" id="1096341"/>
    <lineage>
        <taxon>Bacteria</taxon>
        <taxon>Bacillati</taxon>
        <taxon>Bacillota</taxon>
        <taxon>Clostridia</taxon>
        <taxon>Eubacteriales</taxon>
        <taxon>Clostridiaceae</taxon>
        <taxon>Fonticella</taxon>
    </lineage>
</organism>
<dbReference type="PROSITE" id="PS51178">
    <property type="entry name" value="PASTA"/>
    <property type="match status" value="3"/>
</dbReference>
<evidence type="ECO:0000256" key="4">
    <source>
        <dbReference type="ARBA" id="ARBA00022741"/>
    </source>
</evidence>
<dbReference type="Gene3D" id="3.30.10.20">
    <property type="match status" value="3"/>
</dbReference>
<dbReference type="NCBIfam" id="NF033483">
    <property type="entry name" value="PknB_PASTA_kin"/>
    <property type="match status" value="1"/>
</dbReference>
<dbReference type="FunFam" id="1.10.510.10:FF:000021">
    <property type="entry name" value="Serine/threonine protein kinase"/>
    <property type="match status" value="1"/>
</dbReference>
<protein>
    <recommendedName>
        <fullName evidence="1">non-specific serine/threonine protein kinase</fullName>
        <ecNumber evidence="1">2.7.11.1</ecNumber>
    </recommendedName>
</protein>
<evidence type="ECO:0000256" key="11">
    <source>
        <dbReference type="SAM" id="Phobius"/>
    </source>
</evidence>
<dbReference type="FunFam" id="3.30.200.20:FF:000035">
    <property type="entry name" value="Serine/threonine protein kinase Stk1"/>
    <property type="match status" value="1"/>
</dbReference>
<evidence type="ECO:0000313" key="14">
    <source>
        <dbReference type="EMBL" id="TDT61635.1"/>
    </source>
</evidence>
<feature type="binding site" evidence="9">
    <location>
        <position position="42"/>
    </location>
    <ligand>
        <name>ATP</name>
        <dbReference type="ChEBI" id="CHEBI:30616"/>
    </ligand>
</feature>
<keyword evidence="15" id="KW-1185">Reference proteome</keyword>
<dbReference type="PROSITE" id="PS50011">
    <property type="entry name" value="PROTEIN_KINASE_DOM"/>
    <property type="match status" value="1"/>
</dbReference>
<dbReference type="InterPro" id="IPR005543">
    <property type="entry name" value="PASTA_dom"/>
</dbReference>
<dbReference type="AlphaFoldDB" id="A0A4R7KS83"/>
<evidence type="ECO:0000313" key="15">
    <source>
        <dbReference type="Proteomes" id="UP000295325"/>
    </source>
</evidence>
<evidence type="ECO:0000256" key="9">
    <source>
        <dbReference type="PROSITE-ProRule" id="PRU10141"/>
    </source>
</evidence>
<dbReference type="CDD" id="cd14014">
    <property type="entry name" value="STKc_PknB_like"/>
    <property type="match status" value="1"/>
</dbReference>
<dbReference type="Pfam" id="PF03793">
    <property type="entry name" value="PASTA"/>
    <property type="match status" value="3"/>
</dbReference>
<keyword evidence="3" id="KW-0808">Transferase</keyword>
<dbReference type="PROSITE" id="PS00107">
    <property type="entry name" value="PROTEIN_KINASE_ATP"/>
    <property type="match status" value="1"/>
</dbReference>
<feature type="domain" description="PASTA" evidence="13">
    <location>
        <begin position="477"/>
        <end position="546"/>
    </location>
</feature>
<dbReference type="InterPro" id="IPR000719">
    <property type="entry name" value="Prot_kinase_dom"/>
</dbReference>
<dbReference type="SUPFAM" id="SSF56112">
    <property type="entry name" value="Protein kinase-like (PK-like)"/>
    <property type="match status" value="1"/>
</dbReference>
<feature type="domain" description="PASTA" evidence="13">
    <location>
        <begin position="342"/>
        <end position="408"/>
    </location>
</feature>
<evidence type="ECO:0000259" key="12">
    <source>
        <dbReference type="PROSITE" id="PS50011"/>
    </source>
</evidence>
<evidence type="ECO:0000256" key="1">
    <source>
        <dbReference type="ARBA" id="ARBA00012513"/>
    </source>
</evidence>
<gene>
    <name evidence="14" type="ORF">EDD71_106119</name>
</gene>
<dbReference type="SMART" id="SM00740">
    <property type="entry name" value="PASTA"/>
    <property type="match status" value="3"/>
</dbReference>
<comment type="catalytic activity">
    <reaction evidence="8">
        <text>L-seryl-[protein] + ATP = O-phospho-L-seryl-[protein] + ADP + H(+)</text>
        <dbReference type="Rhea" id="RHEA:17989"/>
        <dbReference type="Rhea" id="RHEA-COMP:9863"/>
        <dbReference type="Rhea" id="RHEA-COMP:11604"/>
        <dbReference type="ChEBI" id="CHEBI:15378"/>
        <dbReference type="ChEBI" id="CHEBI:29999"/>
        <dbReference type="ChEBI" id="CHEBI:30616"/>
        <dbReference type="ChEBI" id="CHEBI:83421"/>
        <dbReference type="ChEBI" id="CHEBI:456216"/>
        <dbReference type="EC" id="2.7.11.1"/>
    </reaction>
</comment>
<keyword evidence="6 9" id="KW-0067">ATP-binding</keyword>
<keyword evidence="5 14" id="KW-0418">Kinase</keyword>
<evidence type="ECO:0000256" key="10">
    <source>
        <dbReference type="SAM" id="MobiDB-lite"/>
    </source>
</evidence>
<reference evidence="14 15" key="1">
    <citation type="submission" date="2019-03" db="EMBL/GenBank/DDBJ databases">
        <title>Genomic Encyclopedia of Type Strains, Phase IV (KMG-IV): sequencing the most valuable type-strain genomes for metagenomic binning, comparative biology and taxonomic classification.</title>
        <authorList>
            <person name="Goeker M."/>
        </authorList>
    </citation>
    <scope>NUCLEOTIDE SEQUENCE [LARGE SCALE GENOMIC DNA]</scope>
    <source>
        <strain evidence="14 15">DSM 24455</strain>
    </source>
</reference>
<dbReference type="EMBL" id="SOAZ01000006">
    <property type="protein sequence ID" value="TDT61635.1"/>
    <property type="molecule type" value="Genomic_DNA"/>
</dbReference>
<accession>A0A4R7KS83</accession>
<evidence type="ECO:0000256" key="2">
    <source>
        <dbReference type="ARBA" id="ARBA00022527"/>
    </source>
</evidence>
<dbReference type="Pfam" id="PF00069">
    <property type="entry name" value="Pkinase"/>
    <property type="match status" value="1"/>
</dbReference>
<evidence type="ECO:0000256" key="8">
    <source>
        <dbReference type="ARBA" id="ARBA00048679"/>
    </source>
</evidence>
<sequence>MNNLAGKILGNRYLLLEKIGDGGMALVYKAKCQLLNRYVAVKILRPEFTTDEEFIKKFKRESMAAASLSHPNIVGIYDVGEEDGIYYIVMEYVHGKTLKEYIRDKGRLDYKETLEISYKIALALEHAHKNGVVHRDIKPHNILITEDKLVKVTDFGIARASTSSTMTNTGKIMGSVHYFSPEQARGGFSDHRTDLYSLGVVMYEMLTGKLPYEADSPISIAIKHIQDTLVEPSRMNSDIPDAVNDIVVKAMEKDMTKRYQSARDIINDILAAQRNPNQTLTTAANDDDGYTKIIPVEDIGRVLENKDRKSYKRKRIWKFLILLVSLFILGTLLYFAYKTYFVVNETQVPKIVGLKQEEAQKILRDYKLAMQVIDSQPSEMEEGRVLRVIPDEGSSIKENETVKVILSSGPKKVTVPNLVKSDIIEAEYRLQSAGLKLGSVERRKSNDVAKGLIIDQEPKPDTQVIEGSEVNIIVSDGPEIKYVRVPLLIGKTLEQAKKELENSNLVLGNIEYGQDTKYIDGVIIDQSIMANKEVSEGTRVDVKVNSNKVQQNEENNKENNNESNKENIEDQLPNQSPNKP</sequence>
<dbReference type="InterPro" id="IPR008271">
    <property type="entry name" value="Ser/Thr_kinase_AS"/>
</dbReference>
<evidence type="ECO:0000256" key="5">
    <source>
        <dbReference type="ARBA" id="ARBA00022777"/>
    </source>
</evidence>
<comment type="catalytic activity">
    <reaction evidence="7">
        <text>L-threonyl-[protein] + ATP = O-phospho-L-threonyl-[protein] + ADP + H(+)</text>
        <dbReference type="Rhea" id="RHEA:46608"/>
        <dbReference type="Rhea" id="RHEA-COMP:11060"/>
        <dbReference type="Rhea" id="RHEA-COMP:11605"/>
        <dbReference type="ChEBI" id="CHEBI:15378"/>
        <dbReference type="ChEBI" id="CHEBI:30013"/>
        <dbReference type="ChEBI" id="CHEBI:30616"/>
        <dbReference type="ChEBI" id="CHEBI:61977"/>
        <dbReference type="ChEBI" id="CHEBI:456216"/>
        <dbReference type="EC" id="2.7.11.1"/>
    </reaction>
</comment>
<dbReference type="InterPro" id="IPR017441">
    <property type="entry name" value="Protein_kinase_ATP_BS"/>
</dbReference>
<keyword evidence="11" id="KW-0472">Membrane</keyword>
<name>A0A4R7KS83_9CLOT</name>
<dbReference type="InterPro" id="IPR011009">
    <property type="entry name" value="Kinase-like_dom_sf"/>
</dbReference>
<dbReference type="EC" id="2.7.11.1" evidence="1"/>
<dbReference type="Gene3D" id="1.10.510.10">
    <property type="entry name" value="Transferase(Phosphotransferase) domain 1"/>
    <property type="match status" value="1"/>
</dbReference>
<proteinExistence type="predicted"/>
<keyword evidence="4 9" id="KW-0547">Nucleotide-binding</keyword>
<keyword evidence="11" id="KW-0812">Transmembrane</keyword>
<evidence type="ECO:0000256" key="6">
    <source>
        <dbReference type="ARBA" id="ARBA00022840"/>
    </source>
</evidence>